<keyword evidence="5" id="KW-0547">Nucleotide-binding</keyword>
<keyword evidence="8" id="KW-0902">Two-component regulatory system</keyword>
<dbReference type="GO" id="GO:0006355">
    <property type="term" value="P:regulation of DNA-templated transcription"/>
    <property type="evidence" value="ECO:0007669"/>
    <property type="project" value="InterPro"/>
</dbReference>
<evidence type="ECO:0000313" key="18">
    <source>
        <dbReference type="Proteomes" id="UP000619512"/>
    </source>
</evidence>
<name>A0A4P7B8Y2_9BURK</name>
<feature type="domain" description="Histidine kinase" evidence="12">
    <location>
        <begin position="481"/>
        <end position="704"/>
    </location>
</feature>
<dbReference type="InterPro" id="IPR013767">
    <property type="entry name" value="PAS_fold"/>
</dbReference>
<evidence type="ECO:0000259" key="13">
    <source>
        <dbReference type="PROSITE" id="PS50110"/>
    </source>
</evidence>
<dbReference type="EMBL" id="CP038026">
    <property type="protein sequence ID" value="QBQ34941.1"/>
    <property type="molecule type" value="Genomic_DNA"/>
</dbReference>
<gene>
    <name evidence="16" type="ORF">E1742_01160</name>
    <name evidence="15" type="ORF">GCM10007388_44560</name>
</gene>
<feature type="compositionally biased region" description="Polar residues" evidence="11">
    <location>
        <begin position="1"/>
        <end position="35"/>
    </location>
</feature>
<evidence type="ECO:0000313" key="16">
    <source>
        <dbReference type="EMBL" id="QBQ34941.1"/>
    </source>
</evidence>
<evidence type="ECO:0000256" key="8">
    <source>
        <dbReference type="ARBA" id="ARBA00023012"/>
    </source>
</evidence>
<dbReference type="NCBIfam" id="TIGR00229">
    <property type="entry name" value="sensory_box"/>
    <property type="match status" value="1"/>
</dbReference>
<dbReference type="InterPro" id="IPR004358">
    <property type="entry name" value="Sig_transdc_His_kin-like_C"/>
</dbReference>
<dbReference type="AlphaFoldDB" id="A0A4P7B8Y2"/>
<evidence type="ECO:0000256" key="5">
    <source>
        <dbReference type="ARBA" id="ARBA00022741"/>
    </source>
</evidence>
<dbReference type="Gene3D" id="3.30.450.20">
    <property type="entry name" value="PAS domain"/>
    <property type="match status" value="2"/>
</dbReference>
<dbReference type="InterPro" id="IPR035965">
    <property type="entry name" value="PAS-like_dom_sf"/>
</dbReference>
<evidence type="ECO:0000256" key="3">
    <source>
        <dbReference type="ARBA" id="ARBA00022553"/>
    </source>
</evidence>
<dbReference type="PROSITE" id="PS50112">
    <property type="entry name" value="PAS"/>
    <property type="match status" value="1"/>
</dbReference>
<protein>
    <recommendedName>
        <fullName evidence="2">histidine kinase</fullName>
        <ecNumber evidence="2">2.7.13.3</ecNumber>
    </recommendedName>
</protein>
<evidence type="ECO:0000256" key="1">
    <source>
        <dbReference type="ARBA" id="ARBA00000085"/>
    </source>
</evidence>
<comment type="catalytic activity">
    <reaction evidence="1">
        <text>ATP + protein L-histidine = ADP + protein N-phospho-L-histidine.</text>
        <dbReference type="EC" id="2.7.13.3"/>
    </reaction>
</comment>
<dbReference type="Proteomes" id="UP000294359">
    <property type="component" value="Chromosome"/>
</dbReference>
<organism evidence="15 18">
    <name type="scientific">Pseudoduganella plicata</name>
    <dbReference type="NCBI Taxonomy" id="321984"/>
    <lineage>
        <taxon>Bacteria</taxon>
        <taxon>Pseudomonadati</taxon>
        <taxon>Pseudomonadota</taxon>
        <taxon>Betaproteobacteria</taxon>
        <taxon>Burkholderiales</taxon>
        <taxon>Oxalobacteraceae</taxon>
        <taxon>Telluria group</taxon>
        <taxon>Pseudoduganella</taxon>
    </lineage>
</organism>
<dbReference type="CDD" id="cd00130">
    <property type="entry name" value="PAS"/>
    <property type="match status" value="1"/>
</dbReference>
<evidence type="ECO:0000256" key="7">
    <source>
        <dbReference type="ARBA" id="ARBA00022840"/>
    </source>
</evidence>
<dbReference type="Pfam" id="PF00989">
    <property type="entry name" value="PAS"/>
    <property type="match status" value="1"/>
</dbReference>
<dbReference type="InterPro" id="IPR011006">
    <property type="entry name" value="CheY-like_superfamily"/>
</dbReference>
<dbReference type="SUPFAM" id="SSF47384">
    <property type="entry name" value="Homodimeric domain of signal transducing histidine kinase"/>
    <property type="match status" value="1"/>
</dbReference>
<feature type="coiled-coil region" evidence="10">
    <location>
        <begin position="434"/>
        <end position="472"/>
    </location>
</feature>
<feature type="domain" description="Response regulatory" evidence="13">
    <location>
        <begin position="857"/>
        <end position="963"/>
    </location>
</feature>
<sequence length="963" mass="102710">MTGAPQTGMSRTGTSPSGMSQTGMSRTGMSRTGMSPPTVLLLLGTHPDETALLGHPPGAAIRYCNATQALPADWPPGGNVPGVCVIAPSVARPTVLARQLRRQWPTGRIVFLASDPEGLRVELRRSPMVGDAVVLDPRDPLLPRYLAQALQATATQRRLRTTLDKVNTQLATRAVDSTALRRMVIAESYLRNFWEQSHEAVIGLDANTQVVYWNRRATELLGVAPAEATGSYAHELPFWNSEFDAALGKMSETGTRAIVSLRILGNVEATEVTVVAIRDGDAMVGVLLSLRPASDDQRALLAERERNRAAVALAQNQLRQLSALFEHAPGVMAVTAGTEHAFEMANASFGQLFGVRPAPGVTLDMALPWLSGQPLRALYDQAAATTTEVVARAVPVTLPDQPHAPVFLNLVLQPVPGGGGGSRIFLQADDVTAQVTAEATRQQYQKELEDAIEARTRELEAAQAALLQAQKMEAIGKLTGGIAHDFNNILQVVGSNLELLSGEHSGNASARQRIASAIAAVDRGARLSGHLLAFARRQPLQPSALDPGAVVQGMEEILRRAIGEAITVEICIAPDLWASQLDRAQLENVVLNLAINARDAMAGAGSLTIELENVRLDARYAHTHAEVGSGDYVLLAVSDTGSGMSAETRARAFEPFFTTKPEGQGTGLGLSMVYGFIKQSGGHVELYSEVGHGTTVKLYLPRTQQLVEAPDQRARGPIAGGTETILVVEDDAAVRAAVADQLTTLGYTVLQAGDAAGAWQMLEAGARPDLLFTDVVMPGALGSPELVRRAKERMPGLGVLFTSGYTQNAIVHGGRLDAGVELLSKPYRRDELAQRIRAILDSHTREQPARSDAVAQRVLVVEDNPDAQDLLCQMLDLIGYAASGTGSAEGALERLGAFDILLTDVHLPGMSGVALAQHARMHHPTLRIVFVTGAEAPQLPFPTTALRKPYSIDQLRQALAAAT</sequence>
<dbReference type="SUPFAM" id="SSF55874">
    <property type="entry name" value="ATPase domain of HSP90 chaperone/DNA topoisomerase II/histidine kinase"/>
    <property type="match status" value="1"/>
</dbReference>
<evidence type="ECO:0000256" key="2">
    <source>
        <dbReference type="ARBA" id="ARBA00012438"/>
    </source>
</evidence>
<dbReference type="PANTHER" id="PTHR43065:SF49">
    <property type="entry name" value="HISTIDINE KINASE"/>
    <property type="match status" value="1"/>
</dbReference>
<dbReference type="EC" id="2.7.13.3" evidence="2"/>
<dbReference type="SMART" id="SM00388">
    <property type="entry name" value="HisKA"/>
    <property type="match status" value="1"/>
</dbReference>
<dbReference type="SUPFAM" id="SSF55785">
    <property type="entry name" value="PYP-like sensor domain (PAS domain)"/>
    <property type="match status" value="2"/>
</dbReference>
<proteinExistence type="predicted"/>
<evidence type="ECO:0000256" key="11">
    <source>
        <dbReference type="SAM" id="MobiDB-lite"/>
    </source>
</evidence>
<dbReference type="PROSITE" id="PS50110">
    <property type="entry name" value="RESPONSE_REGULATORY"/>
    <property type="match status" value="2"/>
</dbReference>
<dbReference type="Gene3D" id="1.10.287.130">
    <property type="match status" value="1"/>
</dbReference>
<dbReference type="Gene3D" id="3.40.50.2300">
    <property type="match status" value="2"/>
</dbReference>
<dbReference type="InterPro" id="IPR003594">
    <property type="entry name" value="HATPase_dom"/>
</dbReference>
<keyword evidence="7" id="KW-0067">ATP-binding</keyword>
<dbReference type="EMBL" id="BMWW01000010">
    <property type="protein sequence ID" value="GGZ06154.1"/>
    <property type="molecule type" value="Genomic_DNA"/>
</dbReference>
<reference evidence="15" key="3">
    <citation type="submission" date="2022-12" db="EMBL/GenBank/DDBJ databases">
        <authorList>
            <person name="Sun Q."/>
            <person name="Kim S."/>
        </authorList>
    </citation>
    <scope>NUCLEOTIDE SEQUENCE</scope>
    <source>
        <strain evidence="15">KCTC 12344</strain>
    </source>
</reference>
<feature type="domain" description="PAS" evidence="14">
    <location>
        <begin position="186"/>
        <end position="230"/>
    </location>
</feature>
<dbReference type="InterPro" id="IPR005467">
    <property type="entry name" value="His_kinase_dom"/>
</dbReference>
<dbReference type="GO" id="GO:0005524">
    <property type="term" value="F:ATP binding"/>
    <property type="evidence" value="ECO:0007669"/>
    <property type="project" value="UniProtKB-KW"/>
</dbReference>
<dbReference type="GO" id="GO:0000155">
    <property type="term" value="F:phosphorelay sensor kinase activity"/>
    <property type="evidence" value="ECO:0007669"/>
    <property type="project" value="InterPro"/>
</dbReference>
<dbReference type="SMART" id="SM00448">
    <property type="entry name" value="REC"/>
    <property type="match status" value="2"/>
</dbReference>
<evidence type="ECO:0000256" key="4">
    <source>
        <dbReference type="ARBA" id="ARBA00022679"/>
    </source>
</evidence>
<keyword evidence="10" id="KW-0175">Coiled coil</keyword>
<dbReference type="PRINTS" id="PR00344">
    <property type="entry name" value="BCTRLSENSOR"/>
</dbReference>
<evidence type="ECO:0000259" key="12">
    <source>
        <dbReference type="PROSITE" id="PS50109"/>
    </source>
</evidence>
<dbReference type="Proteomes" id="UP000619512">
    <property type="component" value="Unassembled WGS sequence"/>
</dbReference>
<dbReference type="SMART" id="SM00387">
    <property type="entry name" value="HATPase_c"/>
    <property type="match status" value="1"/>
</dbReference>
<reference evidence="16 17" key="2">
    <citation type="submission" date="2019-03" db="EMBL/GenBank/DDBJ databases">
        <title>Draft Genome Sequences of Six Type Strains of the Genus Massilia.</title>
        <authorList>
            <person name="Miess H."/>
            <person name="Frediansyhah A."/>
            <person name="Gross H."/>
        </authorList>
    </citation>
    <scope>NUCLEOTIDE SEQUENCE [LARGE SCALE GENOMIC DNA]</scope>
    <source>
        <strain evidence="16 17">DSM 17505</strain>
    </source>
</reference>
<dbReference type="InterPro" id="IPR036890">
    <property type="entry name" value="HATPase_C_sf"/>
</dbReference>
<dbReference type="Gene3D" id="3.30.565.10">
    <property type="entry name" value="Histidine kinase-like ATPase, C-terminal domain"/>
    <property type="match status" value="1"/>
</dbReference>
<evidence type="ECO:0000313" key="17">
    <source>
        <dbReference type="Proteomes" id="UP000294359"/>
    </source>
</evidence>
<dbReference type="Pfam" id="PF00072">
    <property type="entry name" value="Response_reg"/>
    <property type="match status" value="2"/>
</dbReference>
<dbReference type="CDD" id="cd16919">
    <property type="entry name" value="HATPase_CckA-like"/>
    <property type="match status" value="1"/>
</dbReference>
<evidence type="ECO:0000313" key="15">
    <source>
        <dbReference type="EMBL" id="GGZ06154.1"/>
    </source>
</evidence>
<dbReference type="SMART" id="SM00091">
    <property type="entry name" value="PAS"/>
    <property type="match status" value="2"/>
</dbReference>
<evidence type="ECO:0000259" key="14">
    <source>
        <dbReference type="PROSITE" id="PS50112"/>
    </source>
</evidence>
<feature type="modified residue" description="4-aspartylphosphate" evidence="9">
    <location>
        <position position="904"/>
    </location>
</feature>
<dbReference type="InterPro" id="IPR036097">
    <property type="entry name" value="HisK_dim/P_sf"/>
</dbReference>
<dbReference type="InterPro" id="IPR001789">
    <property type="entry name" value="Sig_transdc_resp-reg_receiver"/>
</dbReference>
<keyword evidence="17" id="KW-1185">Reference proteome</keyword>
<keyword evidence="3 9" id="KW-0597">Phosphoprotein</keyword>
<evidence type="ECO:0000256" key="9">
    <source>
        <dbReference type="PROSITE-ProRule" id="PRU00169"/>
    </source>
</evidence>
<feature type="modified residue" description="4-aspartylphosphate" evidence="9">
    <location>
        <position position="774"/>
    </location>
</feature>
<keyword evidence="4" id="KW-0808">Transferase</keyword>
<dbReference type="Pfam" id="PF13188">
    <property type="entry name" value="PAS_8"/>
    <property type="match status" value="1"/>
</dbReference>
<reference evidence="15" key="1">
    <citation type="journal article" date="2014" name="Int. J. Syst. Evol. Microbiol.">
        <title>Complete genome sequence of Corynebacterium casei LMG S-19264T (=DSM 44701T), isolated from a smear-ripened cheese.</title>
        <authorList>
            <consortium name="US DOE Joint Genome Institute (JGI-PGF)"/>
            <person name="Walter F."/>
            <person name="Albersmeier A."/>
            <person name="Kalinowski J."/>
            <person name="Ruckert C."/>
        </authorList>
    </citation>
    <scope>NUCLEOTIDE SEQUENCE</scope>
    <source>
        <strain evidence="15">KCTC 12344</strain>
    </source>
</reference>
<accession>A0A4P7B8Y2</accession>
<dbReference type="PANTHER" id="PTHR43065">
    <property type="entry name" value="SENSOR HISTIDINE KINASE"/>
    <property type="match status" value="1"/>
</dbReference>
<dbReference type="PROSITE" id="PS50109">
    <property type="entry name" value="HIS_KIN"/>
    <property type="match status" value="1"/>
</dbReference>
<feature type="region of interest" description="Disordered" evidence="11">
    <location>
        <begin position="1"/>
        <end position="38"/>
    </location>
</feature>
<evidence type="ECO:0000256" key="6">
    <source>
        <dbReference type="ARBA" id="ARBA00022777"/>
    </source>
</evidence>
<feature type="domain" description="Response regulatory" evidence="13">
    <location>
        <begin position="724"/>
        <end position="840"/>
    </location>
</feature>
<dbReference type="InterPro" id="IPR003661">
    <property type="entry name" value="HisK_dim/P_dom"/>
</dbReference>
<keyword evidence="6" id="KW-0418">Kinase</keyword>
<dbReference type="SUPFAM" id="SSF52172">
    <property type="entry name" value="CheY-like"/>
    <property type="match status" value="2"/>
</dbReference>
<evidence type="ECO:0000256" key="10">
    <source>
        <dbReference type="SAM" id="Coils"/>
    </source>
</evidence>
<dbReference type="CDD" id="cd00082">
    <property type="entry name" value="HisKA"/>
    <property type="match status" value="1"/>
</dbReference>
<dbReference type="OrthoDB" id="9177042at2"/>
<dbReference type="InterPro" id="IPR000014">
    <property type="entry name" value="PAS"/>
</dbReference>
<dbReference type="Pfam" id="PF02518">
    <property type="entry name" value="HATPase_c"/>
    <property type="match status" value="1"/>
</dbReference>
<dbReference type="CDD" id="cd00156">
    <property type="entry name" value="REC"/>
    <property type="match status" value="1"/>
</dbReference>